<dbReference type="InterPro" id="IPR008266">
    <property type="entry name" value="Tyr_kinase_AS"/>
</dbReference>
<dbReference type="InterPro" id="IPR040976">
    <property type="entry name" value="Pkinase_fungal"/>
</dbReference>
<dbReference type="EMBL" id="VXIS01000291">
    <property type="protein sequence ID" value="KAA8895049.1"/>
    <property type="molecule type" value="Genomic_DNA"/>
</dbReference>
<dbReference type="Gene3D" id="1.10.510.10">
    <property type="entry name" value="Transferase(Phosphotransferase) domain 1"/>
    <property type="match status" value="1"/>
</dbReference>
<comment type="catalytic activity">
    <reaction evidence="3">
        <text>L-seryl-[protein] + ATP = O-phospho-L-seryl-[protein] + ADP + H(+)</text>
        <dbReference type="Rhea" id="RHEA:17989"/>
        <dbReference type="Rhea" id="RHEA-COMP:9863"/>
        <dbReference type="Rhea" id="RHEA-COMP:11604"/>
        <dbReference type="ChEBI" id="CHEBI:15378"/>
        <dbReference type="ChEBI" id="CHEBI:29999"/>
        <dbReference type="ChEBI" id="CHEBI:30616"/>
        <dbReference type="ChEBI" id="CHEBI:83421"/>
        <dbReference type="ChEBI" id="CHEBI:456216"/>
        <dbReference type="EC" id="2.7.11.1"/>
    </reaction>
</comment>
<accession>A0A5J5EJ36</accession>
<evidence type="ECO:0000256" key="3">
    <source>
        <dbReference type="ARBA" id="ARBA00048679"/>
    </source>
</evidence>
<dbReference type="InParanoid" id="A0A5J5EJ36"/>
<reference evidence="6 7" key="1">
    <citation type="submission" date="2019-09" db="EMBL/GenBank/DDBJ databases">
        <title>Draft genome of the ectomycorrhizal ascomycete Sphaerosporella brunnea.</title>
        <authorList>
            <consortium name="DOE Joint Genome Institute"/>
            <person name="Benucci G.M."/>
            <person name="Marozzi G."/>
            <person name="Antonielli L."/>
            <person name="Sanchez S."/>
            <person name="Marco P."/>
            <person name="Wang X."/>
            <person name="Falini L.B."/>
            <person name="Barry K."/>
            <person name="Haridas S."/>
            <person name="Lipzen A."/>
            <person name="Labutti K."/>
            <person name="Grigoriev I.V."/>
            <person name="Murat C."/>
            <person name="Martin F."/>
            <person name="Albertini E."/>
            <person name="Donnini D."/>
            <person name="Bonito G."/>
        </authorList>
    </citation>
    <scope>NUCLEOTIDE SEQUENCE [LARGE SCALE GENOMIC DNA]</scope>
    <source>
        <strain evidence="6 7">Sb_GMNB300</strain>
    </source>
</reference>
<dbReference type="OrthoDB" id="5584477at2759"/>
<dbReference type="InterPro" id="IPR011009">
    <property type="entry name" value="Kinase-like_dom_sf"/>
</dbReference>
<evidence type="ECO:0000256" key="2">
    <source>
        <dbReference type="ARBA" id="ARBA00047899"/>
    </source>
</evidence>
<evidence type="ECO:0000256" key="4">
    <source>
        <dbReference type="SAM" id="MobiDB-lite"/>
    </source>
</evidence>
<keyword evidence="7" id="KW-1185">Reference proteome</keyword>
<evidence type="ECO:0000259" key="5">
    <source>
        <dbReference type="Pfam" id="PF17667"/>
    </source>
</evidence>
<dbReference type="Proteomes" id="UP000326924">
    <property type="component" value="Unassembled WGS sequence"/>
</dbReference>
<dbReference type="PANTHER" id="PTHR38248:SF2">
    <property type="entry name" value="FUNK1 11"/>
    <property type="match status" value="1"/>
</dbReference>
<sequence>MSLPPQSIASRTAALEPVYNFTRSQIPDLAAPLSADTLSDPTLLAALLRTLRLLVGCPGLSAPDLIAASDELSFASLRKREPQLRSLLVACAAYYLYPDGTDAWATVVKAVNAWLPPKLWSPQRPPPVRPGPPSGTPIKNNSHRHTFESTTRAVLDPLLRAELSGHLWTTVGDIFFDRFFPSTRAISPATHVPLFPRLPSESNVLQWLQACSDLYRSVCTERSDWIWRSACGQLLTHVDGQTERQPDVFLYPRSRYDGHDNNITAPADDAEWGYAALVAELKQRKGNTESQAQYILQLASFAKEVFATQPGRGFVHSFIIVNTTMRCWIWTRSGGIASRRIRLDKTDDLRLFWRIFCSYLQMTPQQLGYIGEPSSSQTVGKQNFDVDWDDLIDRDRAIVSRGTTVWGVRTPEGEAMPLVLKESWRYAERRHEGDLLELARQHNVQGIARHVAHDDGHQPTVHELLGNALVDAATPLDRKGAATENPPASKKRRASDFQLRTQSIKRSRGSPATASNETPAVGALDLDETEEYVAFPDRDRRIPNRIATRVVLERGIPITRWLTSGPSSHLSLLRSLRDAIRGHYSLLTAARILHRDISKNNIMMADPLHPRPDGYTGFLIDLDLALPLPDDDGAVAACGAPERTGTFEFLSVEALEWDPSKKNSDFLHCYYDDLQSFFWVFLYLCTENPETNEVIGDWRTSRRIAAQNKRLLLNDAEVFRDFLDGLLPVCRSRGWRDLLWRLREILFPGQRLARTEVQQLATLERLYTDIGAAFGKAIAELEKESA</sequence>
<feature type="domain" description="Fungal-type protein kinase" evidence="5">
    <location>
        <begin position="267"/>
        <end position="685"/>
    </location>
</feature>
<dbReference type="Pfam" id="PF17667">
    <property type="entry name" value="Pkinase_fungal"/>
    <property type="match status" value="1"/>
</dbReference>
<evidence type="ECO:0000313" key="7">
    <source>
        <dbReference type="Proteomes" id="UP000326924"/>
    </source>
</evidence>
<protein>
    <recommendedName>
        <fullName evidence="1">non-specific serine/threonine protein kinase</fullName>
        <ecNumber evidence="1">2.7.11.1</ecNumber>
    </recommendedName>
</protein>
<gene>
    <name evidence="6" type="ORF">FN846DRAFT_971420</name>
</gene>
<comment type="catalytic activity">
    <reaction evidence="2">
        <text>L-threonyl-[protein] + ATP = O-phospho-L-threonyl-[protein] + ADP + H(+)</text>
        <dbReference type="Rhea" id="RHEA:46608"/>
        <dbReference type="Rhea" id="RHEA-COMP:11060"/>
        <dbReference type="Rhea" id="RHEA-COMP:11605"/>
        <dbReference type="ChEBI" id="CHEBI:15378"/>
        <dbReference type="ChEBI" id="CHEBI:30013"/>
        <dbReference type="ChEBI" id="CHEBI:30616"/>
        <dbReference type="ChEBI" id="CHEBI:61977"/>
        <dbReference type="ChEBI" id="CHEBI:456216"/>
        <dbReference type="EC" id="2.7.11.1"/>
    </reaction>
</comment>
<dbReference type="GO" id="GO:0004674">
    <property type="term" value="F:protein serine/threonine kinase activity"/>
    <property type="evidence" value="ECO:0007669"/>
    <property type="project" value="UniProtKB-EC"/>
</dbReference>
<dbReference type="EC" id="2.7.11.1" evidence="1"/>
<dbReference type="SUPFAM" id="SSF56112">
    <property type="entry name" value="Protein kinase-like (PK-like)"/>
    <property type="match status" value="1"/>
</dbReference>
<feature type="region of interest" description="Disordered" evidence="4">
    <location>
        <begin position="122"/>
        <end position="146"/>
    </location>
</feature>
<proteinExistence type="predicted"/>
<feature type="compositionally biased region" description="Polar residues" evidence="4">
    <location>
        <begin position="509"/>
        <end position="518"/>
    </location>
</feature>
<evidence type="ECO:0000313" key="6">
    <source>
        <dbReference type="EMBL" id="KAA8895049.1"/>
    </source>
</evidence>
<name>A0A5J5EJ36_9PEZI</name>
<dbReference type="AlphaFoldDB" id="A0A5J5EJ36"/>
<evidence type="ECO:0000256" key="1">
    <source>
        <dbReference type="ARBA" id="ARBA00012513"/>
    </source>
</evidence>
<feature type="compositionally biased region" description="Pro residues" evidence="4">
    <location>
        <begin position="123"/>
        <end position="135"/>
    </location>
</feature>
<dbReference type="PROSITE" id="PS00109">
    <property type="entry name" value="PROTEIN_KINASE_TYR"/>
    <property type="match status" value="1"/>
</dbReference>
<feature type="region of interest" description="Disordered" evidence="4">
    <location>
        <begin position="478"/>
        <end position="523"/>
    </location>
</feature>
<comment type="caution">
    <text evidence="6">The sequence shown here is derived from an EMBL/GenBank/DDBJ whole genome shotgun (WGS) entry which is preliminary data.</text>
</comment>
<organism evidence="6 7">
    <name type="scientific">Sphaerosporella brunnea</name>
    <dbReference type="NCBI Taxonomy" id="1250544"/>
    <lineage>
        <taxon>Eukaryota</taxon>
        <taxon>Fungi</taxon>
        <taxon>Dikarya</taxon>
        <taxon>Ascomycota</taxon>
        <taxon>Pezizomycotina</taxon>
        <taxon>Pezizomycetes</taxon>
        <taxon>Pezizales</taxon>
        <taxon>Pyronemataceae</taxon>
        <taxon>Sphaerosporella</taxon>
    </lineage>
</organism>
<dbReference type="PANTHER" id="PTHR38248">
    <property type="entry name" value="FUNK1 6"/>
    <property type="match status" value="1"/>
</dbReference>